<protein>
    <recommendedName>
        <fullName evidence="3">R-spondin Fu-CRD domain-containing protein</fullName>
    </recommendedName>
</protein>
<dbReference type="InterPro" id="IPR009030">
    <property type="entry name" value="Growth_fac_rcpt_cys_sf"/>
</dbReference>
<sequence>MIPKVLMYHSLGTTALVLQTVAFRKCMLRGCSECTTRHYCSICKAGLVRHAGRCRKKCPFGTEISPRTPGLCLSSPTPPTGEQVHLPAHNLPVHTLGI</sequence>
<dbReference type="OrthoDB" id="10257656at2759"/>
<dbReference type="Gene3D" id="2.10.220.10">
    <property type="entry name" value="Hormone Receptor, Insulin-like Growth Factor Receptor 1, Chain A, domain 2"/>
    <property type="match status" value="1"/>
</dbReference>
<evidence type="ECO:0000256" key="2">
    <source>
        <dbReference type="ARBA" id="ARBA00023180"/>
    </source>
</evidence>
<dbReference type="InterPro" id="IPR043601">
    <property type="entry name" value="Rspo_Fu-CRD_dom"/>
</dbReference>
<accession>A0A5B7GVC3</accession>
<evidence type="ECO:0000259" key="3">
    <source>
        <dbReference type="Pfam" id="PF15913"/>
    </source>
</evidence>
<organism evidence="4 5">
    <name type="scientific">Portunus trituberculatus</name>
    <name type="common">Swimming crab</name>
    <name type="synonym">Neptunus trituberculatus</name>
    <dbReference type="NCBI Taxonomy" id="210409"/>
    <lineage>
        <taxon>Eukaryota</taxon>
        <taxon>Metazoa</taxon>
        <taxon>Ecdysozoa</taxon>
        <taxon>Arthropoda</taxon>
        <taxon>Crustacea</taxon>
        <taxon>Multicrustacea</taxon>
        <taxon>Malacostraca</taxon>
        <taxon>Eumalacostraca</taxon>
        <taxon>Eucarida</taxon>
        <taxon>Decapoda</taxon>
        <taxon>Pleocyemata</taxon>
        <taxon>Brachyura</taxon>
        <taxon>Eubrachyura</taxon>
        <taxon>Portunoidea</taxon>
        <taxon>Portunidae</taxon>
        <taxon>Portuninae</taxon>
        <taxon>Portunus</taxon>
    </lineage>
</organism>
<dbReference type="SUPFAM" id="SSF57184">
    <property type="entry name" value="Growth factor receptor domain"/>
    <property type="match status" value="1"/>
</dbReference>
<keyword evidence="1" id="KW-0732">Signal</keyword>
<dbReference type="Proteomes" id="UP000324222">
    <property type="component" value="Unassembled WGS sequence"/>
</dbReference>
<comment type="caution">
    <text evidence="4">The sequence shown here is derived from an EMBL/GenBank/DDBJ whole genome shotgun (WGS) entry which is preliminary data.</text>
</comment>
<evidence type="ECO:0000256" key="1">
    <source>
        <dbReference type="ARBA" id="ARBA00022729"/>
    </source>
</evidence>
<proteinExistence type="predicted"/>
<dbReference type="EMBL" id="VSRR010021536">
    <property type="protein sequence ID" value="MPC64010.1"/>
    <property type="molecule type" value="Genomic_DNA"/>
</dbReference>
<feature type="domain" description="R-spondin Fu-CRD" evidence="3">
    <location>
        <begin position="24"/>
        <end position="66"/>
    </location>
</feature>
<keyword evidence="2" id="KW-0325">Glycoprotein</keyword>
<dbReference type="Pfam" id="PF15913">
    <property type="entry name" value="Furin-like_2"/>
    <property type="match status" value="1"/>
</dbReference>
<name>A0A5B7GVC3_PORTR</name>
<evidence type="ECO:0000313" key="5">
    <source>
        <dbReference type="Proteomes" id="UP000324222"/>
    </source>
</evidence>
<keyword evidence="5" id="KW-1185">Reference proteome</keyword>
<gene>
    <name evidence="4" type="ORF">E2C01_058120</name>
</gene>
<reference evidence="4 5" key="1">
    <citation type="submission" date="2019-05" db="EMBL/GenBank/DDBJ databases">
        <title>Another draft genome of Portunus trituberculatus and its Hox gene families provides insights of decapod evolution.</title>
        <authorList>
            <person name="Jeong J.-H."/>
            <person name="Song I."/>
            <person name="Kim S."/>
            <person name="Choi T."/>
            <person name="Kim D."/>
            <person name="Ryu S."/>
            <person name="Kim W."/>
        </authorList>
    </citation>
    <scope>NUCLEOTIDE SEQUENCE [LARGE SCALE GENOMIC DNA]</scope>
    <source>
        <tissue evidence="4">Muscle</tissue>
    </source>
</reference>
<dbReference type="AlphaFoldDB" id="A0A5B7GVC3"/>
<evidence type="ECO:0000313" key="4">
    <source>
        <dbReference type="EMBL" id="MPC64010.1"/>
    </source>
</evidence>